<dbReference type="Proteomes" id="UP000006919">
    <property type="component" value="Chromosome"/>
</dbReference>
<dbReference type="HOGENOM" id="CLU_983124_0_0_9"/>
<gene>
    <name evidence="3" type="ordered locus">Rumal_1502</name>
</gene>
<dbReference type="eggNOG" id="ENOG50315NF">
    <property type="taxonomic scope" value="Bacteria"/>
</dbReference>
<feature type="region of interest" description="Disordered" evidence="1">
    <location>
        <begin position="212"/>
        <end position="262"/>
    </location>
</feature>
<feature type="compositionally biased region" description="Basic and acidic residues" evidence="1">
    <location>
        <begin position="213"/>
        <end position="232"/>
    </location>
</feature>
<evidence type="ECO:0000256" key="1">
    <source>
        <dbReference type="SAM" id="MobiDB-lite"/>
    </source>
</evidence>
<evidence type="ECO:0000256" key="2">
    <source>
        <dbReference type="SAM" id="SignalP"/>
    </source>
</evidence>
<keyword evidence="2" id="KW-0732">Signal</keyword>
<feature type="chain" id="PRO_5003209994" description="LPXTG-motif cell wall anchor domain-containing protein" evidence="2">
    <location>
        <begin position="26"/>
        <end position="283"/>
    </location>
</feature>
<dbReference type="STRING" id="697329.Rumal_1502"/>
<dbReference type="EMBL" id="CP002403">
    <property type="protein sequence ID" value="ADU22003.1"/>
    <property type="molecule type" value="Genomic_DNA"/>
</dbReference>
<sequence length="283" mass="30082" precursor="true">MKAKRIFAGFSAAFIAAAMTITVSATKLSDICAPSDTDAAKNDLWYGVGAMGFFMNNDGKWSWNQSEWFGIDAEGKISVEYKISPILADKTISNKGSLGEMGVMICNLDKAIKAAGLENDSTYPIELSVTEAKFVAEDGTETVFNDMMNITEMPRDAEGDIRFHIRPTDKVDKDTQEVLLTANPEVAGWDEEGAFNGGTLYFTIDFGAPDAAGDNKKVESKEDSKKESKAESKSSNTDSTSSASSAVSNTLNNSNTNTGSATGAVLGMMSVAAAGAIVAKKKH</sequence>
<dbReference type="OrthoDB" id="1821569at2"/>
<dbReference type="AlphaFoldDB" id="E6UH11"/>
<organism evidence="3 4">
    <name type="scientific">Ruminococcus albus (strain ATCC 27210 / DSM 20455 / JCM 14654 / NCDO 2250 / 7)</name>
    <dbReference type="NCBI Taxonomy" id="697329"/>
    <lineage>
        <taxon>Bacteria</taxon>
        <taxon>Bacillati</taxon>
        <taxon>Bacillota</taxon>
        <taxon>Clostridia</taxon>
        <taxon>Eubacteriales</taxon>
        <taxon>Oscillospiraceae</taxon>
        <taxon>Ruminococcus</taxon>
    </lineage>
</organism>
<evidence type="ECO:0000313" key="3">
    <source>
        <dbReference type="EMBL" id="ADU22003.1"/>
    </source>
</evidence>
<feature type="signal peptide" evidence="2">
    <location>
        <begin position="1"/>
        <end position="25"/>
    </location>
</feature>
<dbReference type="KEGG" id="ral:Rumal_1502"/>
<proteinExistence type="predicted"/>
<feature type="compositionally biased region" description="Low complexity" evidence="1">
    <location>
        <begin position="233"/>
        <end position="262"/>
    </location>
</feature>
<dbReference type="NCBIfam" id="NF033846">
    <property type="entry name" value="Rumino_NPXTG"/>
    <property type="match status" value="1"/>
</dbReference>
<accession>E6UH11</accession>
<protein>
    <recommendedName>
        <fullName evidence="5">LPXTG-motif cell wall anchor domain-containing protein</fullName>
    </recommendedName>
</protein>
<evidence type="ECO:0008006" key="5">
    <source>
        <dbReference type="Google" id="ProtNLM"/>
    </source>
</evidence>
<evidence type="ECO:0000313" key="4">
    <source>
        <dbReference type="Proteomes" id="UP000006919"/>
    </source>
</evidence>
<name>E6UH11_RUMA7</name>
<dbReference type="RefSeq" id="WP_013498168.1">
    <property type="nucleotide sequence ID" value="NC_014833.1"/>
</dbReference>
<reference evidence="3 4" key="1">
    <citation type="journal article" date="2011" name="J. Bacteriol.">
        <title>Complete genome of the cellulolytic ruminal bacterium Ruminococcus albus 7.</title>
        <authorList>
            <person name="Suen G."/>
            <person name="Stevenson D.M."/>
            <person name="Bruce D.C."/>
            <person name="Chertkov O."/>
            <person name="Copeland A."/>
            <person name="Cheng J.F."/>
            <person name="Detter C."/>
            <person name="Detter J.C."/>
            <person name="Goodwin L.A."/>
            <person name="Han C.S."/>
            <person name="Hauser L.J."/>
            <person name="Ivanova N.N."/>
            <person name="Kyrpides N.C."/>
            <person name="Land M.L."/>
            <person name="Lapidus A."/>
            <person name="Lucas S."/>
            <person name="Ovchinnikova G."/>
            <person name="Pitluck S."/>
            <person name="Tapia R."/>
            <person name="Woyke T."/>
            <person name="Boyum J."/>
            <person name="Mead D."/>
            <person name="Weimer P.J."/>
        </authorList>
    </citation>
    <scope>NUCLEOTIDE SEQUENCE [LARGE SCALE GENOMIC DNA]</scope>
    <source>
        <strain evidence="4">ATCC 27210 / DSM 20455 / JCM 14654 / NCDO 2250 / 7</strain>
    </source>
</reference>